<dbReference type="KEGG" id="tpi:TREPR_3889"/>
<dbReference type="GO" id="GO:0016020">
    <property type="term" value="C:membrane"/>
    <property type="evidence" value="ECO:0007669"/>
    <property type="project" value="TreeGrafter"/>
</dbReference>
<dbReference type="eggNOG" id="COG1835">
    <property type="taxonomic scope" value="Bacteria"/>
</dbReference>
<feature type="transmembrane region" description="Helical" evidence="1">
    <location>
        <begin position="249"/>
        <end position="265"/>
    </location>
</feature>
<feature type="transmembrane region" description="Helical" evidence="1">
    <location>
        <begin position="97"/>
        <end position="117"/>
    </location>
</feature>
<proteinExistence type="predicted"/>
<dbReference type="InterPro" id="IPR002656">
    <property type="entry name" value="Acyl_transf_3_dom"/>
</dbReference>
<feature type="transmembrane region" description="Helical" evidence="1">
    <location>
        <begin position="29"/>
        <end position="46"/>
    </location>
</feature>
<dbReference type="Proteomes" id="UP000009223">
    <property type="component" value="Chromosome"/>
</dbReference>
<dbReference type="OrthoDB" id="9796461at2"/>
<feature type="domain" description="Acyltransferase 3" evidence="2">
    <location>
        <begin position="27"/>
        <end position="340"/>
    </location>
</feature>
<dbReference type="RefSeq" id="WP_015706455.1">
    <property type="nucleotide sequence ID" value="NC_015578.1"/>
</dbReference>
<feature type="transmembrane region" description="Helical" evidence="1">
    <location>
        <begin position="58"/>
        <end position="77"/>
    </location>
</feature>
<evidence type="ECO:0000256" key="1">
    <source>
        <dbReference type="SAM" id="Phobius"/>
    </source>
</evidence>
<accession>F5YP09</accession>
<evidence type="ECO:0000313" key="3">
    <source>
        <dbReference type="EMBL" id="AEF85764.1"/>
    </source>
</evidence>
<dbReference type="GO" id="GO:0016747">
    <property type="term" value="F:acyltransferase activity, transferring groups other than amino-acyl groups"/>
    <property type="evidence" value="ECO:0007669"/>
    <property type="project" value="InterPro"/>
</dbReference>
<keyword evidence="1" id="KW-0472">Membrane</keyword>
<keyword evidence="3" id="KW-0012">Acyltransferase</keyword>
<dbReference type="PANTHER" id="PTHR23028">
    <property type="entry name" value="ACETYLTRANSFERASE"/>
    <property type="match status" value="1"/>
</dbReference>
<gene>
    <name evidence="3" type="ordered locus">TREPR_3889</name>
</gene>
<feature type="transmembrane region" description="Helical" evidence="1">
    <location>
        <begin position="223"/>
        <end position="242"/>
    </location>
</feature>
<name>F5YP09_TREPZ</name>
<reference evidence="3 4" key="2">
    <citation type="journal article" date="2011" name="ISME J.">
        <title>RNA-seq reveals cooperative metabolic interactions between two termite-gut spirochete species in co-culture.</title>
        <authorList>
            <person name="Rosenthal A.Z."/>
            <person name="Matson E.G."/>
            <person name="Eldar A."/>
            <person name="Leadbetter J.R."/>
        </authorList>
    </citation>
    <scope>NUCLEOTIDE SEQUENCE [LARGE SCALE GENOMIC DNA]</scope>
    <source>
        <strain evidence="4">ATCC BAA-887 / DSM 12427 / ZAS-2</strain>
    </source>
</reference>
<feature type="transmembrane region" description="Helical" evidence="1">
    <location>
        <begin position="191"/>
        <end position="211"/>
    </location>
</feature>
<feature type="transmembrane region" description="Helical" evidence="1">
    <location>
        <begin position="271"/>
        <end position="288"/>
    </location>
</feature>
<dbReference type="EMBL" id="CP001843">
    <property type="protein sequence ID" value="AEF85764.1"/>
    <property type="molecule type" value="Genomic_DNA"/>
</dbReference>
<feature type="transmembrane region" description="Helical" evidence="1">
    <location>
        <begin position="300"/>
        <end position="320"/>
    </location>
</feature>
<keyword evidence="1" id="KW-1133">Transmembrane helix</keyword>
<keyword evidence="3" id="KW-0808">Transferase</keyword>
<reference evidence="4" key="1">
    <citation type="submission" date="2009-12" db="EMBL/GenBank/DDBJ databases">
        <title>Complete sequence of Treponema primitia strain ZAS-2.</title>
        <authorList>
            <person name="Tetu S.G."/>
            <person name="Matson E."/>
            <person name="Ren Q."/>
            <person name="Seshadri R."/>
            <person name="Elbourne L."/>
            <person name="Hassan K.A."/>
            <person name="Durkin A."/>
            <person name="Radune D."/>
            <person name="Mohamoud Y."/>
            <person name="Shay R."/>
            <person name="Jin S."/>
            <person name="Zhang X."/>
            <person name="Lucey K."/>
            <person name="Ballor N.R."/>
            <person name="Ottesen E."/>
            <person name="Rosenthal R."/>
            <person name="Allen A."/>
            <person name="Leadbetter J.R."/>
            <person name="Paulsen I.T."/>
        </authorList>
    </citation>
    <scope>NUCLEOTIDE SEQUENCE [LARGE SCALE GENOMIC DNA]</scope>
    <source>
        <strain evidence="4">ATCC BAA-887 / DSM 12427 / ZAS-2</strain>
    </source>
</reference>
<keyword evidence="4" id="KW-1185">Reference proteome</keyword>
<feature type="transmembrane region" description="Helical" evidence="1">
    <location>
        <begin position="326"/>
        <end position="344"/>
    </location>
</feature>
<dbReference type="AlphaFoldDB" id="F5YP09"/>
<evidence type="ECO:0000259" key="2">
    <source>
        <dbReference type="Pfam" id="PF01757"/>
    </source>
</evidence>
<dbReference type="PANTHER" id="PTHR23028:SF53">
    <property type="entry name" value="ACYL_TRANSF_3 DOMAIN-CONTAINING PROTEIN"/>
    <property type="match status" value="1"/>
</dbReference>
<dbReference type="HOGENOM" id="CLU_005679_0_0_12"/>
<feature type="transmembrane region" description="Helical" evidence="1">
    <location>
        <begin position="159"/>
        <end position="179"/>
    </location>
</feature>
<sequence length="354" mass="41252">MYNEATNLLLKKKNVSEYIIGDISKNNNINFLRLLLAYMVVIFHSMSLSGNKYPLGKLFDGHIAVCGFFIISGFLIIRSYWSSKCLKDYLIKRCKRLLPAYCFVIIICMVGLSLMSNLSAEEYFRSQQLIKYFIANIFFMNFLYPSLPGVFSGNPVNGSLWTIKLEIGFYIIVPIIAYILNKCKTKKRINIFLACLYLSGYIYNFICLYMAKKMENRFIEELAHQLPGFIQYFAVGIFCVINYNFVRKYDKFLIIPGIIILVLYYTIGNEYLLPIGLGIIIMYIGFNFNKLNNIGKNEDYSFGVYIYHFPVIQILITLGYFKLNKYITLIIVMGTVFCMAYISWNMLEMKFLKR</sequence>
<keyword evidence="1" id="KW-0812">Transmembrane</keyword>
<protein>
    <submittedName>
        <fullName evidence="3">Acyltransferase 3</fullName>
    </submittedName>
</protein>
<dbReference type="InterPro" id="IPR050879">
    <property type="entry name" value="Acyltransferase_3"/>
</dbReference>
<dbReference type="GO" id="GO:0000271">
    <property type="term" value="P:polysaccharide biosynthetic process"/>
    <property type="evidence" value="ECO:0007669"/>
    <property type="project" value="TreeGrafter"/>
</dbReference>
<dbReference type="Pfam" id="PF01757">
    <property type="entry name" value="Acyl_transf_3"/>
    <property type="match status" value="1"/>
</dbReference>
<organism evidence="3 4">
    <name type="scientific">Treponema primitia (strain ATCC BAA-887 / DSM 12427 / ZAS-2)</name>
    <dbReference type="NCBI Taxonomy" id="545694"/>
    <lineage>
        <taxon>Bacteria</taxon>
        <taxon>Pseudomonadati</taxon>
        <taxon>Spirochaetota</taxon>
        <taxon>Spirochaetia</taxon>
        <taxon>Spirochaetales</taxon>
        <taxon>Treponemataceae</taxon>
        <taxon>Treponema</taxon>
    </lineage>
</organism>
<dbReference type="STRING" id="545694.TREPR_3889"/>
<evidence type="ECO:0000313" key="4">
    <source>
        <dbReference type="Proteomes" id="UP000009223"/>
    </source>
</evidence>